<name>A0ABY8WVN9_9BACT</name>
<sequence length="343" mass="39156">MAADILPHDTTGNNDVKLRAKLDDTVAFFYWLQVVAQWDRSYAHNEKLLDYYQQMITAENEPVLNAIRAILHQQASPYGLLAQLYSGNAQSHDAQKIIKISEPLRSQFEFLWNENQALLAQWQHYINQFSCHNVEYTLRRLAIFLGLSENNVRDVKIFLLPPSLRPLGAAGHAIRSTDFILLRPPRNLSRATKQGTMVTIFHEYTHLLAHASQSFADSAKASYQTNIAPRKIRLPAGYNWRAVYNELFAYAVASRTIGGLLGLELLGDAHPSFNELEVSFNKLRAKGRPSPNQYINWASLHMVPILRQYLQDKRLIDRELFDAVIGLTVDEGWSGQVQNQIKR</sequence>
<protein>
    <submittedName>
        <fullName evidence="1">DUF1570 domain-containing protein</fullName>
    </submittedName>
</protein>
<organism evidence="1 2">
    <name type="scientific">Candidatus Southlakia epibionticum</name>
    <dbReference type="NCBI Taxonomy" id="3043284"/>
    <lineage>
        <taxon>Bacteria</taxon>
        <taxon>Candidatus Saccharimonadota</taxon>
        <taxon>Candidatus Saccharimonadia</taxon>
        <taxon>Candidatus Saccharimonadales</taxon>
        <taxon>Candidatus Saccharimonadaceae</taxon>
        <taxon>Candidatus Southlakia</taxon>
    </lineage>
</organism>
<proteinExistence type="predicted"/>
<keyword evidence="2" id="KW-1185">Reference proteome</keyword>
<evidence type="ECO:0000313" key="1">
    <source>
        <dbReference type="EMBL" id="WIO46343.1"/>
    </source>
</evidence>
<dbReference type="EMBL" id="CP124550">
    <property type="protein sequence ID" value="WIO46343.1"/>
    <property type="molecule type" value="Genomic_DNA"/>
</dbReference>
<gene>
    <name evidence="1" type="ORF">SEML1_0745</name>
</gene>
<dbReference type="Proteomes" id="UP001177295">
    <property type="component" value="Chromosome"/>
</dbReference>
<reference evidence="1 2" key="1">
    <citation type="journal article" date="2023" name="Cell">
        <title>Genetic manipulation of Patescibacteria provides mechanistic insights into microbial dark matter and the epibiotic lifestyle.</title>
        <authorList>
            <person name="Wang Y."/>
            <person name="Gallagher L.A."/>
            <person name="Andrade P.A."/>
            <person name="Liu A."/>
            <person name="Humphreys I.R."/>
            <person name="Turkarslan S."/>
            <person name="Cutler K.J."/>
            <person name="Arrieta-Ortiz M.L."/>
            <person name="Li Y."/>
            <person name="Radey M.C."/>
            <person name="McLean J.S."/>
            <person name="Cong Q."/>
            <person name="Baker D."/>
            <person name="Baliga N.S."/>
            <person name="Peterson S.B."/>
            <person name="Mougous J.D."/>
        </authorList>
    </citation>
    <scope>NUCLEOTIDE SEQUENCE [LARGE SCALE GENOMIC DNA]</scope>
    <source>
        <strain evidence="1 2">ML1</strain>
    </source>
</reference>
<accession>A0ABY8WVN9</accession>
<dbReference type="RefSeq" id="WP_376753873.1">
    <property type="nucleotide sequence ID" value="NZ_CP124550.1"/>
</dbReference>
<evidence type="ECO:0000313" key="2">
    <source>
        <dbReference type="Proteomes" id="UP001177295"/>
    </source>
</evidence>